<dbReference type="InterPro" id="IPR000868">
    <property type="entry name" value="Isochorismatase-like_dom"/>
</dbReference>
<comment type="caution">
    <text evidence="3">The sequence shown here is derived from an EMBL/GenBank/DDBJ whole genome shotgun (WGS) entry which is preliminary data.</text>
</comment>
<dbReference type="InterPro" id="IPR036380">
    <property type="entry name" value="Isochorismatase-like_sf"/>
</dbReference>
<evidence type="ECO:0000259" key="2">
    <source>
        <dbReference type="Pfam" id="PF00857"/>
    </source>
</evidence>
<reference evidence="3 4" key="1">
    <citation type="submission" date="2016-09" db="EMBL/GenBank/DDBJ databases">
        <title>Rhizobium sp. nov., a novel species isolated from the rice rhizosphere.</title>
        <authorList>
            <person name="Zhao J."/>
            <person name="Zhang X."/>
        </authorList>
    </citation>
    <scope>NUCLEOTIDE SEQUENCE [LARGE SCALE GENOMIC DNA]</scope>
    <source>
        <strain evidence="3 4">1.7048</strain>
    </source>
</reference>
<keyword evidence="1 3" id="KW-0378">Hydrolase</keyword>
<organism evidence="3 4">
    <name type="scientific">Xaviernesmea oryzae</name>
    <dbReference type="NCBI Taxonomy" id="464029"/>
    <lineage>
        <taxon>Bacteria</taxon>
        <taxon>Pseudomonadati</taxon>
        <taxon>Pseudomonadota</taxon>
        <taxon>Alphaproteobacteria</taxon>
        <taxon>Hyphomicrobiales</taxon>
        <taxon>Rhizobiaceae</taxon>
        <taxon>Rhizobium/Agrobacterium group</taxon>
        <taxon>Xaviernesmea</taxon>
    </lineage>
</organism>
<dbReference type="PANTHER" id="PTHR43540">
    <property type="entry name" value="PEROXYUREIDOACRYLATE/UREIDOACRYLATE AMIDOHYDROLASE-RELATED"/>
    <property type="match status" value="1"/>
</dbReference>
<dbReference type="AlphaFoldDB" id="A0A1Q9ASN8"/>
<dbReference type="Pfam" id="PF00857">
    <property type="entry name" value="Isochorismatase"/>
    <property type="match status" value="1"/>
</dbReference>
<dbReference type="GO" id="GO:0016787">
    <property type="term" value="F:hydrolase activity"/>
    <property type="evidence" value="ECO:0007669"/>
    <property type="project" value="UniProtKB-KW"/>
</dbReference>
<dbReference type="RefSeq" id="WP_075629530.1">
    <property type="nucleotide sequence ID" value="NZ_FOAM01000008.1"/>
</dbReference>
<dbReference type="InterPro" id="IPR050272">
    <property type="entry name" value="Isochorismatase-like_hydrls"/>
</dbReference>
<dbReference type="PANTHER" id="PTHR43540:SF6">
    <property type="entry name" value="ISOCHORISMATASE-LIKE DOMAIN-CONTAINING PROTEIN"/>
    <property type="match status" value="1"/>
</dbReference>
<sequence>MGDDIGSGTHREVWRHLCVDMQRLFFEETPWRVEWMARILPQVVELAERHAERSIFTRFITPERAEDMPGAWADYYRKWPMMTRAELPRDMLDLIPALRRFVPPARLFDKPVYSPWIDGRLHATLQAERVSRLVITGGETDVCVMAAVLGAIDLGYRITLIKDALCSGADTTHDDSLELFGSRFSVQVEILTAEAFLSRAG</sequence>
<protein>
    <submittedName>
        <fullName evidence="3">Cysteine hydrolase</fullName>
    </submittedName>
</protein>
<dbReference type="EMBL" id="MKIP01000058">
    <property type="protein sequence ID" value="OLP58325.1"/>
    <property type="molecule type" value="Genomic_DNA"/>
</dbReference>
<keyword evidence="4" id="KW-1185">Reference proteome</keyword>
<dbReference type="Gene3D" id="3.40.50.850">
    <property type="entry name" value="Isochorismatase-like"/>
    <property type="match status" value="1"/>
</dbReference>
<dbReference type="Proteomes" id="UP000186364">
    <property type="component" value="Unassembled WGS sequence"/>
</dbReference>
<feature type="domain" description="Isochorismatase-like" evidence="2">
    <location>
        <begin position="17"/>
        <end position="185"/>
    </location>
</feature>
<evidence type="ECO:0000313" key="3">
    <source>
        <dbReference type="EMBL" id="OLP58325.1"/>
    </source>
</evidence>
<gene>
    <name evidence="3" type="ORF">BJF93_06895</name>
</gene>
<proteinExistence type="predicted"/>
<evidence type="ECO:0000256" key="1">
    <source>
        <dbReference type="ARBA" id="ARBA00022801"/>
    </source>
</evidence>
<dbReference type="SUPFAM" id="SSF52499">
    <property type="entry name" value="Isochorismatase-like hydrolases"/>
    <property type="match status" value="1"/>
</dbReference>
<evidence type="ECO:0000313" key="4">
    <source>
        <dbReference type="Proteomes" id="UP000186364"/>
    </source>
</evidence>
<accession>A0A1Q9ASN8</accession>
<dbReference type="OrthoDB" id="9811489at2"/>
<name>A0A1Q9ASN8_9HYPH</name>
<dbReference type="CDD" id="cd00431">
    <property type="entry name" value="cysteine_hydrolases"/>
    <property type="match status" value="1"/>
</dbReference>